<dbReference type="NCBIfam" id="TIGR00360">
    <property type="entry name" value="ComEC_N-term"/>
    <property type="match status" value="1"/>
</dbReference>
<dbReference type="PANTHER" id="PTHR30619:SF1">
    <property type="entry name" value="RECOMBINATION PROTEIN 2"/>
    <property type="match status" value="1"/>
</dbReference>
<dbReference type="InterPro" id="IPR001279">
    <property type="entry name" value="Metallo-B-lactamas"/>
</dbReference>
<dbReference type="Gene3D" id="3.60.15.10">
    <property type="entry name" value="Ribonuclease Z/Hydroxyacylglutathione hydrolase-like"/>
    <property type="match status" value="1"/>
</dbReference>
<evidence type="ECO:0000313" key="9">
    <source>
        <dbReference type="EMBL" id="HJG79670.1"/>
    </source>
</evidence>
<evidence type="ECO:0000256" key="4">
    <source>
        <dbReference type="ARBA" id="ARBA00022989"/>
    </source>
</evidence>
<dbReference type="EMBL" id="DYUK01000093">
    <property type="protein sequence ID" value="HJG79670.1"/>
    <property type="molecule type" value="Genomic_DNA"/>
</dbReference>
<proteinExistence type="predicted"/>
<dbReference type="Pfam" id="PF00753">
    <property type="entry name" value="Lactamase_B"/>
    <property type="match status" value="1"/>
</dbReference>
<dbReference type="InterPro" id="IPR004477">
    <property type="entry name" value="ComEC_N"/>
</dbReference>
<name>A0A921MCN8_9MICO</name>
<evidence type="ECO:0000256" key="2">
    <source>
        <dbReference type="ARBA" id="ARBA00022475"/>
    </source>
</evidence>
<protein>
    <submittedName>
        <fullName evidence="9">ComEC/Rec2 family competence protein</fullName>
    </submittedName>
</protein>
<reference evidence="9" key="1">
    <citation type="journal article" date="2021" name="PeerJ">
        <title>Extensive microbial diversity within the chicken gut microbiome revealed by metagenomics and culture.</title>
        <authorList>
            <person name="Gilroy R."/>
            <person name="Ravi A."/>
            <person name="Getino M."/>
            <person name="Pursley I."/>
            <person name="Horton D.L."/>
            <person name="Alikhan N.F."/>
            <person name="Baker D."/>
            <person name="Gharbi K."/>
            <person name="Hall N."/>
            <person name="Watson M."/>
            <person name="Adriaenssens E.M."/>
            <person name="Foster-Nyarko E."/>
            <person name="Jarju S."/>
            <person name="Secka A."/>
            <person name="Antonio M."/>
            <person name="Oren A."/>
            <person name="Chaudhuri R.R."/>
            <person name="La Ragione R."/>
            <person name="Hildebrand F."/>
            <person name="Pallen M.J."/>
        </authorList>
    </citation>
    <scope>NUCLEOTIDE SEQUENCE</scope>
    <source>
        <strain evidence="9">ChiGjej5B5-7349</strain>
    </source>
</reference>
<dbReference type="InterPro" id="IPR036866">
    <property type="entry name" value="RibonucZ/Hydroxyglut_hydro"/>
</dbReference>
<evidence type="ECO:0000259" key="8">
    <source>
        <dbReference type="Pfam" id="PF03772"/>
    </source>
</evidence>
<keyword evidence="5 6" id="KW-0472">Membrane</keyword>
<evidence type="ECO:0000256" key="1">
    <source>
        <dbReference type="ARBA" id="ARBA00004651"/>
    </source>
</evidence>
<feature type="domain" description="ComEC/Rec2-related protein" evidence="8">
    <location>
        <begin position="139"/>
        <end position="414"/>
    </location>
</feature>
<evidence type="ECO:0000256" key="6">
    <source>
        <dbReference type="SAM" id="Phobius"/>
    </source>
</evidence>
<evidence type="ECO:0000259" key="7">
    <source>
        <dbReference type="Pfam" id="PF00753"/>
    </source>
</evidence>
<feature type="non-terminal residue" evidence="9">
    <location>
        <position position="1"/>
    </location>
</feature>
<feature type="domain" description="Metallo-beta-lactamase" evidence="7">
    <location>
        <begin position="452"/>
        <end position="629"/>
    </location>
</feature>
<feature type="transmembrane region" description="Helical" evidence="6">
    <location>
        <begin position="328"/>
        <end position="350"/>
    </location>
</feature>
<evidence type="ECO:0000256" key="5">
    <source>
        <dbReference type="ARBA" id="ARBA00023136"/>
    </source>
</evidence>
<keyword evidence="4 6" id="KW-1133">Transmembrane helix</keyword>
<dbReference type="PANTHER" id="PTHR30619">
    <property type="entry name" value="DNA INTERNALIZATION/COMPETENCE PROTEIN COMEC/REC2"/>
    <property type="match status" value="1"/>
</dbReference>
<evidence type="ECO:0000313" key="10">
    <source>
        <dbReference type="Proteomes" id="UP000784435"/>
    </source>
</evidence>
<comment type="caution">
    <text evidence="9">The sequence shown here is derived from an EMBL/GenBank/DDBJ whole genome shotgun (WGS) entry which is preliminary data.</text>
</comment>
<feature type="transmembrane region" description="Helical" evidence="6">
    <location>
        <begin position="362"/>
        <end position="384"/>
    </location>
</feature>
<dbReference type="SUPFAM" id="SSF56281">
    <property type="entry name" value="Metallo-hydrolase/oxidoreductase"/>
    <property type="match status" value="1"/>
</dbReference>
<feature type="transmembrane region" description="Helical" evidence="6">
    <location>
        <begin position="189"/>
        <end position="206"/>
    </location>
</feature>
<comment type="subcellular location">
    <subcellularLocation>
        <location evidence="1">Cell membrane</location>
        <topology evidence="1">Multi-pass membrane protein</topology>
    </subcellularLocation>
</comment>
<feature type="transmembrane region" description="Helical" evidence="6">
    <location>
        <begin position="259"/>
        <end position="281"/>
    </location>
</feature>
<dbReference type="Pfam" id="PF03772">
    <property type="entry name" value="Competence"/>
    <property type="match status" value="1"/>
</dbReference>
<evidence type="ECO:0000256" key="3">
    <source>
        <dbReference type="ARBA" id="ARBA00022692"/>
    </source>
</evidence>
<dbReference type="InterPro" id="IPR052159">
    <property type="entry name" value="Competence_DNA_uptake"/>
</dbReference>
<feature type="transmembrane region" description="Helical" evidence="6">
    <location>
        <begin position="160"/>
        <end position="182"/>
    </location>
</feature>
<dbReference type="AlphaFoldDB" id="A0A921MCN8"/>
<organism evidence="9 10">
    <name type="scientific">Brevibacterium senegalense</name>
    <dbReference type="NCBI Taxonomy" id="1033736"/>
    <lineage>
        <taxon>Bacteria</taxon>
        <taxon>Bacillati</taxon>
        <taxon>Actinomycetota</taxon>
        <taxon>Actinomycetes</taxon>
        <taxon>Micrococcales</taxon>
        <taxon>Brevibacteriaceae</taxon>
        <taxon>Brevibacterium</taxon>
    </lineage>
</organism>
<feature type="transmembrane region" description="Helical" evidence="6">
    <location>
        <begin position="288"/>
        <end position="308"/>
    </location>
</feature>
<feature type="transmembrane region" description="Helical" evidence="6">
    <location>
        <begin position="390"/>
        <end position="413"/>
    </location>
</feature>
<dbReference type="GO" id="GO:0005886">
    <property type="term" value="C:plasma membrane"/>
    <property type="evidence" value="ECO:0007669"/>
    <property type="project" value="UniProtKB-SubCell"/>
</dbReference>
<keyword evidence="3 6" id="KW-0812">Transmembrane</keyword>
<dbReference type="Proteomes" id="UP000784435">
    <property type="component" value="Unassembled WGS sequence"/>
</dbReference>
<feature type="transmembrane region" description="Helical" evidence="6">
    <location>
        <begin position="420"/>
        <end position="438"/>
    </location>
</feature>
<reference evidence="9" key="2">
    <citation type="submission" date="2021-09" db="EMBL/GenBank/DDBJ databases">
        <authorList>
            <person name="Gilroy R."/>
        </authorList>
    </citation>
    <scope>NUCLEOTIDE SEQUENCE</scope>
    <source>
        <strain evidence="9">ChiGjej5B5-7349</strain>
    </source>
</reference>
<sequence>RRSRSRGGASPVGTVLVVAGLAGLLAGAQALTAAESPRPVQAEVRLVADAQPTESARYRTIGTGEFGRATLIAEEEPPAAGTTVRAHLDWWGDDLAGLTVAGVVEEPARVWRIRAQLRAGLATAAGVGDHAGADLLPGLVVGDVAHVDAELTEAMRAVSLTHVTAVSGSNITIVAGVVVLICAGLRSPWWVRILPAAVVTAGYVFVVGPEPSVMRATAMAGLLAVGLLRPAGTPTLAVLASAITVLLVARPHLAREVGFGLSVTATAALILLVPPLVRLLVDRGMPRFLAAALAVPTAAQLGVSPLLILLDPRMSPYAVLANALAGPAVAPATVLGLGALALEGFAQALGDAEVLSVPARGVGALGAAAAWWVARIAVLCAGLPGASLGWPAGTMGIVVALGLVLGTACALLGRRRLRELGLVTALACLASGLTAPVLTTAGRGAWTLLVCDVGQGSAALVRSRDAPRDHALLVDTGDDPDLLSACLAGSGITRLTIAVSHFDADHVGALPEAVAAVREAVVVHPQALAATPDARAVARTAPIAAPAAAGSPLDPVLLPNGVHVEVLWPPPEPRSAQDGNAASLVLLVEVDGLRVLLPGDVGETEQLRLVRALLDRDPLDVLVAPHHGSGDLSPAFFRAARARVGVVSVGADNTYGHPAPQALAAFGPVPVLRTDRCGSIALTAELTLLRGAEACVRDGR</sequence>
<feature type="transmembrane region" description="Helical" evidence="6">
    <location>
        <begin position="235"/>
        <end position="253"/>
    </location>
</feature>
<accession>A0A921MCN8</accession>
<gene>
    <name evidence="9" type="ORF">K8V08_04575</name>
</gene>
<keyword evidence="2" id="KW-1003">Cell membrane</keyword>